<evidence type="ECO:0000259" key="10">
    <source>
        <dbReference type="Pfam" id="PF00884"/>
    </source>
</evidence>
<keyword evidence="12" id="KW-1185">Reference proteome</keyword>
<feature type="transmembrane region" description="Helical" evidence="9">
    <location>
        <begin position="88"/>
        <end position="109"/>
    </location>
</feature>
<evidence type="ECO:0000313" key="12">
    <source>
        <dbReference type="Proteomes" id="UP000092695"/>
    </source>
</evidence>
<dbReference type="Proteomes" id="UP000092695">
    <property type="component" value="Chromosome"/>
</dbReference>
<dbReference type="Gene3D" id="3.30.1120.80">
    <property type="match status" value="1"/>
</dbReference>
<dbReference type="InterPro" id="IPR017850">
    <property type="entry name" value="Alkaline_phosphatase_core_sf"/>
</dbReference>
<proteinExistence type="predicted"/>
<keyword evidence="7" id="KW-0479">Metal-binding</keyword>
<feature type="domain" description="Sulfatase N-terminal" evidence="10">
    <location>
        <begin position="281"/>
        <end position="549"/>
    </location>
</feature>
<dbReference type="EMBL" id="CP016268">
    <property type="protein sequence ID" value="ANO53312.1"/>
    <property type="molecule type" value="Genomic_DNA"/>
</dbReference>
<dbReference type="PANTHER" id="PTHR47371">
    <property type="entry name" value="LIPOTEICHOIC ACID SYNTHASE"/>
    <property type="match status" value="1"/>
</dbReference>
<organism evidence="11 12">
    <name type="scientific">Woeseia oceani</name>
    <dbReference type="NCBI Taxonomy" id="1548547"/>
    <lineage>
        <taxon>Bacteria</taxon>
        <taxon>Pseudomonadati</taxon>
        <taxon>Pseudomonadota</taxon>
        <taxon>Gammaproteobacteria</taxon>
        <taxon>Woeseiales</taxon>
        <taxon>Woeseiaceae</taxon>
        <taxon>Woeseia</taxon>
    </lineage>
</organism>
<feature type="transmembrane region" description="Helical" evidence="9">
    <location>
        <begin position="129"/>
        <end position="152"/>
    </location>
</feature>
<reference evidence="11 12" key="1">
    <citation type="submission" date="2016-06" db="EMBL/GenBank/DDBJ databases">
        <title>Complete genome sequence of a deep-branching marine Gamma Proteobacterium Woeseia oceani type strain XK5.</title>
        <authorList>
            <person name="Mu D."/>
            <person name="Du Z."/>
        </authorList>
    </citation>
    <scope>NUCLEOTIDE SEQUENCE [LARGE SCALE GENOMIC DNA]</scope>
    <source>
        <strain evidence="11 12">XK5</strain>
    </source>
</reference>
<feature type="transmembrane region" description="Helical" evidence="9">
    <location>
        <begin position="55"/>
        <end position="79"/>
    </location>
</feature>
<evidence type="ECO:0000256" key="7">
    <source>
        <dbReference type="PIRSR" id="PIRSR005091-2"/>
    </source>
</evidence>
<sequence length="653" mass="72472">MRTLQTALKPLAVFAWRVLLILSLSRVLLVTWQWQRVSDAGTVDFVLLQGLRFDLVLLGLALAVPVIAFPVLASTRYLLPLWRSLLRYYLPAALLLITFLECSTPSFIAQFDARPNIFFLEYLNHPVEIISTLWAAYRLQLLFAAAALYFVLRWITRPLKTTTAAMQATGMLPALLVTPLLLLVCVGMVRSTTAHRPVNPSTVAVSTDPMVNDLALSSLYTALYALYETGHEPEGGFRYAELGESTVIQEVRNSMDVAAGDFVEGPLPTLHRQTARGQGPKNLVIILEESLGAEFVGKLGGLDLTPNLDALADKGIWFENLYATGTRSVRGIEAVVSGFTPTPARSVVKLGKSQRNFFTLAGLLSRHGYDTRFIYGGEAQFDNMRRFFMNNGFDSVVDKIDYENPVFMGSWGVSDEDLFNKAHEEFSKPQDKPFFSLVFTSSNHSPYQFPEGRIELYDEQLNTVNNAVKYADHALGEFMAKARQSDYWEDTVFLIVADHNSRVYGAELVPVERFHIPGLIMGGSIPPSVHTPVASQIDLAPTLLSLIGVSSTHPMIGHDLTRADAASYPGRAIMQYNGTQAYMEDGRVVIMRKDLPITTYLYTDDRQLVEDPAGNMALVQRALSHANWTSLAYEHSLYRLPPGSRAMVAAASQ</sequence>
<dbReference type="InterPro" id="IPR050448">
    <property type="entry name" value="OpgB/LTA_synthase_biosynth"/>
</dbReference>
<evidence type="ECO:0000256" key="2">
    <source>
        <dbReference type="ARBA" id="ARBA00022475"/>
    </source>
</evidence>
<dbReference type="PIRSF" id="PIRSF005091">
    <property type="entry name" value="Mmb_sulf_HI1246"/>
    <property type="match status" value="1"/>
</dbReference>
<feature type="binding site" evidence="8">
    <location>
        <position position="289"/>
    </location>
    <ligand>
        <name>Mn(2+)</name>
        <dbReference type="ChEBI" id="CHEBI:29035"/>
    </ligand>
</feature>
<feature type="binding site" evidence="8">
    <location>
        <position position="499"/>
    </location>
    <ligand>
        <name>Mn(2+)</name>
        <dbReference type="ChEBI" id="CHEBI:29035"/>
    </ligand>
</feature>
<evidence type="ECO:0000256" key="5">
    <source>
        <dbReference type="ARBA" id="ARBA00023136"/>
    </source>
</evidence>
<dbReference type="KEGG" id="woc:BA177_15670"/>
<name>A0A193LLE6_9GAMM</name>
<keyword evidence="7" id="KW-0464">Manganese</keyword>
<evidence type="ECO:0000256" key="9">
    <source>
        <dbReference type="SAM" id="Phobius"/>
    </source>
</evidence>
<evidence type="ECO:0000256" key="4">
    <source>
        <dbReference type="ARBA" id="ARBA00022989"/>
    </source>
</evidence>
<dbReference type="PANTHER" id="PTHR47371:SF3">
    <property type="entry name" value="PHOSPHOGLYCEROL TRANSFERASE I"/>
    <property type="match status" value="1"/>
</dbReference>
<evidence type="ECO:0000256" key="1">
    <source>
        <dbReference type="ARBA" id="ARBA00004651"/>
    </source>
</evidence>
<keyword evidence="3 9" id="KW-0812">Transmembrane</keyword>
<dbReference type="AlphaFoldDB" id="A0A193LLE6"/>
<dbReference type="Pfam" id="PF00884">
    <property type="entry name" value="Sulfatase"/>
    <property type="match status" value="1"/>
</dbReference>
<evidence type="ECO:0000256" key="8">
    <source>
        <dbReference type="PIRSR" id="PIRSR005091-3"/>
    </source>
</evidence>
<comment type="subcellular location">
    <subcellularLocation>
        <location evidence="1">Cell membrane</location>
        <topology evidence="1">Multi-pass membrane protein</topology>
    </subcellularLocation>
</comment>
<gene>
    <name evidence="11" type="ORF">BA177_15670</name>
</gene>
<feature type="binding site" evidence="7">
    <location>
        <position position="444"/>
    </location>
    <ligand>
        <name>substrate</name>
    </ligand>
</feature>
<protein>
    <recommendedName>
        <fullName evidence="10">Sulfatase N-terminal domain-containing protein</fullName>
    </recommendedName>
</protein>
<feature type="transmembrane region" description="Helical" evidence="9">
    <location>
        <begin position="12"/>
        <end position="35"/>
    </location>
</feature>
<accession>A0A193LLE6</accession>
<feature type="active site" evidence="6">
    <location>
        <position position="328"/>
    </location>
</feature>
<dbReference type="GO" id="GO:0046872">
    <property type="term" value="F:metal ion binding"/>
    <property type="evidence" value="ECO:0007669"/>
    <property type="project" value="UniProtKB-KW"/>
</dbReference>
<dbReference type="InterPro" id="IPR012160">
    <property type="entry name" value="LtaS-like"/>
</dbReference>
<keyword evidence="5 9" id="KW-0472">Membrane</keyword>
<evidence type="ECO:0000313" key="11">
    <source>
        <dbReference type="EMBL" id="ANO53312.1"/>
    </source>
</evidence>
<dbReference type="SUPFAM" id="SSF53649">
    <property type="entry name" value="Alkaline phosphatase-like"/>
    <property type="match status" value="1"/>
</dbReference>
<evidence type="ECO:0000256" key="6">
    <source>
        <dbReference type="PIRSR" id="PIRSR005091-1"/>
    </source>
</evidence>
<keyword evidence="4 9" id="KW-1133">Transmembrane helix</keyword>
<feature type="transmembrane region" description="Helical" evidence="9">
    <location>
        <begin position="164"/>
        <end position="189"/>
    </location>
</feature>
<dbReference type="CDD" id="cd16015">
    <property type="entry name" value="LTA_synthase"/>
    <property type="match status" value="1"/>
</dbReference>
<keyword evidence="2" id="KW-1003">Cell membrane</keyword>
<feature type="binding site" evidence="8">
    <location>
        <position position="498"/>
    </location>
    <ligand>
        <name>Mn(2+)</name>
        <dbReference type="ChEBI" id="CHEBI:29035"/>
    </ligand>
</feature>
<dbReference type="Gene3D" id="3.40.720.10">
    <property type="entry name" value="Alkaline Phosphatase, subunit A"/>
    <property type="match status" value="1"/>
</dbReference>
<dbReference type="GO" id="GO:0005886">
    <property type="term" value="C:plasma membrane"/>
    <property type="evidence" value="ECO:0007669"/>
    <property type="project" value="UniProtKB-SubCell"/>
</dbReference>
<dbReference type="InterPro" id="IPR000917">
    <property type="entry name" value="Sulfatase_N"/>
</dbReference>
<evidence type="ECO:0000256" key="3">
    <source>
        <dbReference type="ARBA" id="ARBA00022692"/>
    </source>
</evidence>